<dbReference type="AlphaFoldDB" id="A0A518B5L0"/>
<gene>
    <name evidence="1" type="ORF">Pan216_31240</name>
</gene>
<dbReference type="RefSeq" id="WP_145258874.1">
    <property type="nucleotide sequence ID" value="NZ_CP036279.1"/>
</dbReference>
<evidence type="ECO:0000313" key="2">
    <source>
        <dbReference type="Proteomes" id="UP000317093"/>
    </source>
</evidence>
<proteinExistence type="predicted"/>
<organism evidence="1 2">
    <name type="scientific">Kolteria novifilia</name>
    <dbReference type="NCBI Taxonomy" id="2527975"/>
    <lineage>
        <taxon>Bacteria</taxon>
        <taxon>Pseudomonadati</taxon>
        <taxon>Planctomycetota</taxon>
        <taxon>Planctomycetia</taxon>
        <taxon>Kolteriales</taxon>
        <taxon>Kolteriaceae</taxon>
        <taxon>Kolteria</taxon>
    </lineage>
</organism>
<dbReference type="EMBL" id="CP036279">
    <property type="protein sequence ID" value="QDU62257.1"/>
    <property type="molecule type" value="Genomic_DNA"/>
</dbReference>
<sequence>MLSKPPSARLYLLIPSYRRWVTPGMTELRIRIAGLTRDDLEIAGLIVTEQDLDTGFTDRRPHRVDPLRAEARLPIPNFHRNGQIRCSLVERRTGREFANASWRLIVKESGGLASMAHFTPRNVAVINNKLTYPKIWRPTDPKLQTSAIVPKLAEIAKAGFTGVLLDQRGLDLRELLEVAGAASDAMLDVIVSPFPSGKYDSERTLDQTAERTRALRSSRGIGGYWFGFDDVDEPAIAELYRTVRSTDSKRFCLLPRSQFGPNDSTPGFQDVVALPVNPSETSASFENAADNGLVTFGEIRVHGAPETPAAKGPEPSETLTPREQFYRQLTAGSSGVLLSSSSLSPDDKSMASLLRELEAITPLLLHGRTIAWPASDEAKKELDGQRISLWQRRDKNAFLLVAINQANDERQVSLPIPPGGSHLYVFGEDRELTLESGRLKETFQPLAVHVYTNDKELARSFPSRDN</sequence>
<dbReference type="KEGG" id="knv:Pan216_31240"/>
<protein>
    <submittedName>
        <fullName evidence="1">Uncharacterized protein</fullName>
    </submittedName>
</protein>
<dbReference type="Proteomes" id="UP000317093">
    <property type="component" value="Chromosome"/>
</dbReference>
<evidence type="ECO:0000313" key="1">
    <source>
        <dbReference type="EMBL" id="QDU62257.1"/>
    </source>
</evidence>
<name>A0A518B5L0_9BACT</name>
<accession>A0A518B5L0</accession>
<keyword evidence="2" id="KW-1185">Reference proteome</keyword>
<reference evidence="1 2" key="1">
    <citation type="submission" date="2019-02" db="EMBL/GenBank/DDBJ databases">
        <title>Deep-cultivation of Planctomycetes and their phenomic and genomic characterization uncovers novel biology.</title>
        <authorList>
            <person name="Wiegand S."/>
            <person name="Jogler M."/>
            <person name="Boedeker C."/>
            <person name="Pinto D."/>
            <person name="Vollmers J."/>
            <person name="Rivas-Marin E."/>
            <person name="Kohn T."/>
            <person name="Peeters S.H."/>
            <person name="Heuer A."/>
            <person name="Rast P."/>
            <person name="Oberbeckmann S."/>
            <person name="Bunk B."/>
            <person name="Jeske O."/>
            <person name="Meyerdierks A."/>
            <person name="Storesund J.E."/>
            <person name="Kallscheuer N."/>
            <person name="Luecker S."/>
            <person name="Lage O.M."/>
            <person name="Pohl T."/>
            <person name="Merkel B.J."/>
            <person name="Hornburger P."/>
            <person name="Mueller R.-W."/>
            <person name="Bruemmer F."/>
            <person name="Labrenz M."/>
            <person name="Spormann A.M."/>
            <person name="Op den Camp H."/>
            <person name="Overmann J."/>
            <person name="Amann R."/>
            <person name="Jetten M.S.M."/>
            <person name="Mascher T."/>
            <person name="Medema M.H."/>
            <person name="Devos D.P."/>
            <person name="Kaster A.-K."/>
            <person name="Ovreas L."/>
            <person name="Rohde M."/>
            <person name="Galperin M.Y."/>
            <person name="Jogler C."/>
        </authorList>
    </citation>
    <scope>NUCLEOTIDE SEQUENCE [LARGE SCALE GENOMIC DNA]</scope>
    <source>
        <strain evidence="1 2">Pan216</strain>
    </source>
</reference>